<sequence length="287" mass="32264">MNRQLGKTDYSLYPVGLGAMSLSIQGRPTTTEAIQVIQAFVENGGNFIDTANVYCLDDSDLGHNERLIHSALALIGKNDYVLIATKGGLRRPRGEWIVDAHPTWLRTSCEQSLRDLQRESIDLYYLHASDLKIPFEESLGALMQLQQEGKIRYIGISNVNLQQLTLALRLTSIAAVQNRCNPFFKKDFHNGLIRQCQTQGVSYVPYSPFGGRHNYAHLSSYPLFQKLSKKYNASPYQISLAWLLQKDNNIIPIPGTGKVKNVLDNTLSAKLRLNQEDIDAIDQIPED</sequence>
<keyword evidence="1" id="KW-0560">Oxidoreductase</keyword>
<dbReference type="EMBL" id="AP014836">
    <property type="protein sequence ID" value="BAW80936.1"/>
    <property type="molecule type" value="Genomic_DNA"/>
</dbReference>
<dbReference type="RefSeq" id="WP_172419088.1">
    <property type="nucleotide sequence ID" value="NZ_AP014836.1"/>
</dbReference>
<dbReference type="GO" id="GO:0005737">
    <property type="term" value="C:cytoplasm"/>
    <property type="evidence" value="ECO:0007669"/>
    <property type="project" value="TreeGrafter"/>
</dbReference>
<name>A0A1Q2SP81_9GAMM</name>
<dbReference type="GO" id="GO:0016491">
    <property type="term" value="F:oxidoreductase activity"/>
    <property type="evidence" value="ECO:0007669"/>
    <property type="project" value="UniProtKB-KW"/>
</dbReference>
<dbReference type="PRINTS" id="PR00069">
    <property type="entry name" value="ALDKETRDTASE"/>
</dbReference>
<reference evidence="3 4" key="1">
    <citation type="journal article" date="2017" name="ISME J.">
        <title>An acid-tolerant ammonia-oxidizing ?-proteobacterium from soil.</title>
        <authorList>
            <person name="Hayatsu M."/>
            <person name="Tago K."/>
            <person name="Uchiyama I."/>
            <person name="Toyoda A."/>
            <person name="Wang Y."/>
            <person name="Shimomura Y."/>
            <person name="Okubo T."/>
            <person name="Kurisu F."/>
            <person name="Hirono Y."/>
            <person name="Nonaka K."/>
            <person name="Akiyama H."/>
            <person name="Itoh T."/>
            <person name="Takami H."/>
        </authorList>
    </citation>
    <scope>NUCLEOTIDE SEQUENCE [LARGE SCALE GENOMIC DNA]</scope>
    <source>
        <strain evidence="3 4">TAO100</strain>
    </source>
</reference>
<dbReference type="Gene3D" id="3.20.20.100">
    <property type="entry name" value="NADP-dependent oxidoreductase domain"/>
    <property type="match status" value="1"/>
</dbReference>
<dbReference type="CDD" id="cd19088">
    <property type="entry name" value="AKR_AKR13B1"/>
    <property type="match status" value="1"/>
</dbReference>
<organism evidence="3 4">
    <name type="scientific">Candidatus Nitrosoglobus terrae</name>
    <dbReference type="NCBI Taxonomy" id="1630141"/>
    <lineage>
        <taxon>Bacteria</taxon>
        <taxon>Pseudomonadati</taxon>
        <taxon>Pseudomonadota</taxon>
        <taxon>Gammaproteobacteria</taxon>
        <taxon>Chromatiales</taxon>
        <taxon>Chromatiaceae</taxon>
        <taxon>Candidatus Nitrosoglobus</taxon>
    </lineage>
</organism>
<dbReference type="PANTHER" id="PTHR43625">
    <property type="entry name" value="AFLATOXIN B1 ALDEHYDE REDUCTASE"/>
    <property type="match status" value="1"/>
</dbReference>
<keyword evidence="4" id="KW-1185">Reference proteome</keyword>
<dbReference type="AlphaFoldDB" id="A0A1Q2SP81"/>
<evidence type="ECO:0000313" key="4">
    <source>
        <dbReference type="Proteomes" id="UP000243679"/>
    </source>
</evidence>
<proteinExistence type="predicted"/>
<dbReference type="Proteomes" id="UP000243679">
    <property type="component" value="Chromosome"/>
</dbReference>
<evidence type="ECO:0000259" key="2">
    <source>
        <dbReference type="Pfam" id="PF00248"/>
    </source>
</evidence>
<protein>
    <submittedName>
        <fullName evidence="3">Aldo/keto reductase</fullName>
    </submittedName>
</protein>
<accession>A0A1Q2SP81</accession>
<dbReference type="Pfam" id="PF00248">
    <property type="entry name" value="Aldo_ket_red"/>
    <property type="match status" value="1"/>
</dbReference>
<dbReference type="InterPro" id="IPR023210">
    <property type="entry name" value="NADP_OxRdtase_dom"/>
</dbReference>
<gene>
    <name evidence="3" type="ORF">TAO_1566</name>
</gene>
<dbReference type="InterPro" id="IPR020471">
    <property type="entry name" value="AKR"/>
</dbReference>
<dbReference type="InterPro" id="IPR050791">
    <property type="entry name" value="Aldo-Keto_reductase"/>
</dbReference>
<dbReference type="PANTHER" id="PTHR43625:SF40">
    <property type="entry name" value="ALDO-KETO REDUCTASE YAKC [NADP(+)]"/>
    <property type="match status" value="1"/>
</dbReference>
<evidence type="ECO:0000256" key="1">
    <source>
        <dbReference type="ARBA" id="ARBA00023002"/>
    </source>
</evidence>
<dbReference type="KEGG" id="ntt:TAO_1566"/>
<dbReference type="InterPro" id="IPR036812">
    <property type="entry name" value="NAD(P)_OxRdtase_dom_sf"/>
</dbReference>
<feature type="domain" description="NADP-dependent oxidoreductase" evidence="2">
    <location>
        <begin position="15"/>
        <end position="284"/>
    </location>
</feature>
<dbReference type="SUPFAM" id="SSF51430">
    <property type="entry name" value="NAD(P)-linked oxidoreductase"/>
    <property type="match status" value="1"/>
</dbReference>
<evidence type="ECO:0000313" key="3">
    <source>
        <dbReference type="EMBL" id="BAW80936.1"/>
    </source>
</evidence>